<dbReference type="Proteomes" id="UP001390339">
    <property type="component" value="Unassembled WGS sequence"/>
</dbReference>
<protein>
    <submittedName>
        <fullName evidence="1">Uncharacterized protein</fullName>
    </submittedName>
</protein>
<accession>A0ABR2HNV3</accession>
<comment type="caution">
    <text evidence="1">The sequence shown here is derived from an EMBL/GenBank/DDBJ whole genome shotgun (WGS) entry which is preliminary data.</text>
</comment>
<evidence type="ECO:0000313" key="2">
    <source>
        <dbReference type="Proteomes" id="UP001390339"/>
    </source>
</evidence>
<reference evidence="1 2" key="1">
    <citation type="journal article" date="2024" name="IMA Fungus">
        <title>Apiospora arundinis, a panoply of carbohydrate-active enzymes and secondary metabolites.</title>
        <authorList>
            <person name="Sorensen T."/>
            <person name="Petersen C."/>
            <person name="Muurmann A.T."/>
            <person name="Christiansen J.V."/>
            <person name="Brundto M.L."/>
            <person name="Overgaard C.K."/>
            <person name="Boysen A.T."/>
            <person name="Wollenberg R.D."/>
            <person name="Larsen T.O."/>
            <person name="Sorensen J.L."/>
            <person name="Nielsen K.L."/>
            <person name="Sondergaard T.E."/>
        </authorList>
    </citation>
    <scope>NUCLEOTIDE SEQUENCE [LARGE SCALE GENOMIC DNA]</scope>
    <source>
        <strain evidence="1 2">AAU 773</strain>
    </source>
</reference>
<proteinExistence type="predicted"/>
<sequence length="99" mass="10387">MASVEIAVAGADMVFPTTQPGVEGRVDMWCAPLKKLLSIPRSPHSHNIILGCLNGLLGSDMGILDDITLDAHHFLPPAIHNDHGIRGVLDGADMAAVLG</sequence>
<name>A0ABR2HNV3_9PEZI</name>
<dbReference type="EMBL" id="JAPCWZ010000010">
    <property type="protein sequence ID" value="KAK8849212.1"/>
    <property type="molecule type" value="Genomic_DNA"/>
</dbReference>
<evidence type="ECO:0000313" key="1">
    <source>
        <dbReference type="EMBL" id="KAK8849212.1"/>
    </source>
</evidence>
<keyword evidence="2" id="KW-1185">Reference proteome</keyword>
<organism evidence="1 2">
    <name type="scientific">Apiospora arundinis</name>
    <dbReference type="NCBI Taxonomy" id="335852"/>
    <lineage>
        <taxon>Eukaryota</taxon>
        <taxon>Fungi</taxon>
        <taxon>Dikarya</taxon>
        <taxon>Ascomycota</taxon>
        <taxon>Pezizomycotina</taxon>
        <taxon>Sordariomycetes</taxon>
        <taxon>Xylariomycetidae</taxon>
        <taxon>Amphisphaeriales</taxon>
        <taxon>Apiosporaceae</taxon>
        <taxon>Apiospora</taxon>
    </lineage>
</organism>
<gene>
    <name evidence="1" type="ORF">PGQ11_015692</name>
</gene>